<evidence type="ECO:0000313" key="3">
    <source>
        <dbReference type="Proteomes" id="UP000248553"/>
    </source>
</evidence>
<reference evidence="3" key="1">
    <citation type="submission" date="2018-05" db="EMBL/GenBank/DDBJ databases">
        <authorList>
            <person name="Nie L."/>
        </authorList>
    </citation>
    <scope>NUCLEOTIDE SEQUENCE [LARGE SCALE GENOMIC DNA]</scope>
    <source>
        <strain evidence="3">NL</strain>
    </source>
</reference>
<evidence type="ECO:0008006" key="4">
    <source>
        <dbReference type="Google" id="ProtNLM"/>
    </source>
</evidence>
<comment type="caution">
    <text evidence="2">The sequence shown here is derived from an EMBL/GenBank/DDBJ whole genome shotgun (WGS) entry which is preliminary data.</text>
</comment>
<gene>
    <name evidence="2" type="ORF">DLM85_11505</name>
</gene>
<sequence>MKPNSGLEAFVERNRADFDAFEPRPDLWDALEARLDLPADADEASGATPTPVVPLHPFTMAPAPTQPQATAPAARFGWQRYAAAAAVALMLVAGGYGLRRADETPGAVAATDTAAMTTLGAQSAPVSVMDEPEAMAVSSNAAARRLEKAVKRMETYYAAQISEKKHELDLLDAAAPGTMPNDADWKQEMAAQDSTYRQLRADLFQNPDPNAVLDAMNQNLQIRLDILNQQLRTREQIRQYHDDAYTLAADK</sequence>
<protein>
    <recommendedName>
        <fullName evidence="4">Anti-sigma factor</fullName>
    </recommendedName>
</protein>
<dbReference type="OrthoDB" id="1120747at2"/>
<evidence type="ECO:0000313" key="2">
    <source>
        <dbReference type="EMBL" id="RAK66829.1"/>
    </source>
</evidence>
<dbReference type="EMBL" id="QHKM01000003">
    <property type="protein sequence ID" value="RAK66829.1"/>
    <property type="molecule type" value="Genomic_DNA"/>
</dbReference>
<accession>A0A328BJN7</accession>
<dbReference type="AlphaFoldDB" id="A0A328BJN7"/>
<keyword evidence="1" id="KW-0175">Coiled coil</keyword>
<dbReference type="Proteomes" id="UP000248553">
    <property type="component" value="Unassembled WGS sequence"/>
</dbReference>
<feature type="coiled-coil region" evidence="1">
    <location>
        <begin position="210"/>
        <end position="237"/>
    </location>
</feature>
<proteinExistence type="predicted"/>
<evidence type="ECO:0000256" key="1">
    <source>
        <dbReference type="SAM" id="Coils"/>
    </source>
</evidence>
<dbReference type="RefSeq" id="WP_111478250.1">
    <property type="nucleotide sequence ID" value="NZ_QHKM01000003.1"/>
</dbReference>
<keyword evidence="3" id="KW-1185">Reference proteome</keyword>
<name>A0A328BJN7_9BACT</name>
<organism evidence="2 3">
    <name type="scientific">Hymenobacter edaphi</name>
    <dbReference type="NCBI Taxonomy" id="2211146"/>
    <lineage>
        <taxon>Bacteria</taxon>
        <taxon>Pseudomonadati</taxon>
        <taxon>Bacteroidota</taxon>
        <taxon>Cytophagia</taxon>
        <taxon>Cytophagales</taxon>
        <taxon>Hymenobacteraceae</taxon>
        <taxon>Hymenobacter</taxon>
    </lineage>
</organism>